<comment type="caution">
    <text evidence="1">The sequence shown here is derived from an EMBL/GenBank/DDBJ whole genome shotgun (WGS) entry which is preliminary data.</text>
</comment>
<name>A0A9K3PYM4_9STRA</name>
<proteinExistence type="predicted"/>
<organism evidence="1 2">
    <name type="scientific">Nitzschia inconspicua</name>
    <dbReference type="NCBI Taxonomy" id="303405"/>
    <lineage>
        <taxon>Eukaryota</taxon>
        <taxon>Sar</taxon>
        <taxon>Stramenopiles</taxon>
        <taxon>Ochrophyta</taxon>
        <taxon>Bacillariophyta</taxon>
        <taxon>Bacillariophyceae</taxon>
        <taxon>Bacillariophycidae</taxon>
        <taxon>Bacillariales</taxon>
        <taxon>Bacillariaceae</taxon>
        <taxon>Nitzschia</taxon>
    </lineage>
</organism>
<sequence>MAALMELKEGDIQLQVYMGNPSSNVNPFGHSRAKGTRKQLDLKPIPLDENERCDIRSCFMAGHPQDSEGPQIYQNESDIQHIVQILLKDAVAACNNLLEKYIPRVDADGEVLREESGYRNLQCFTEQSLWTDRPDHTVVCDSRSGAPLLTVETKKPITQIDGSQRRSLSTYAKTRGQGYNYLRLMQFMAHSHPIHVTTTIEETYVAWLEDNATMEIYNKPSSDAAECCRCQENIQKLGMEKLPQSPVKEQLMEQPMIDGGVASTRNSGARTWSRSPFPTVHEERLDRNIFHSQTFGCHQLFHVFVDAILYGLLGAYSSPILPTLNPRERVSRQVALKLTSIGFEWI</sequence>
<dbReference type="EMBL" id="JAGRRH010000012">
    <property type="protein sequence ID" value="KAG7361964.1"/>
    <property type="molecule type" value="Genomic_DNA"/>
</dbReference>
<evidence type="ECO:0000313" key="1">
    <source>
        <dbReference type="EMBL" id="KAG7361964.1"/>
    </source>
</evidence>
<keyword evidence="2" id="KW-1185">Reference proteome</keyword>
<accession>A0A9K3PYM4</accession>
<reference evidence="1" key="2">
    <citation type="submission" date="2021-04" db="EMBL/GenBank/DDBJ databases">
        <authorList>
            <person name="Podell S."/>
        </authorList>
    </citation>
    <scope>NUCLEOTIDE SEQUENCE</scope>
    <source>
        <strain evidence="1">Hildebrandi</strain>
    </source>
</reference>
<dbReference type="Proteomes" id="UP000693970">
    <property type="component" value="Unassembled WGS sequence"/>
</dbReference>
<evidence type="ECO:0000313" key="2">
    <source>
        <dbReference type="Proteomes" id="UP000693970"/>
    </source>
</evidence>
<dbReference type="AlphaFoldDB" id="A0A9K3PYM4"/>
<reference evidence="1" key="1">
    <citation type="journal article" date="2021" name="Sci. Rep.">
        <title>Diploid genomic architecture of Nitzschia inconspicua, an elite biomass production diatom.</title>
        <authorList>
            <person name="Oliver A."/>
            <person name="Podell S."/>
            <person name="Pinowska A."/>
            <person name="Traller J.C."/>
            <person name="Smith S.R."/>
            <person name="McClure R."/>
            <person name="Beliaev A."/>
            <person name="Bohutskyi P."/>
            <person name="Hill E.A."/>
            <person name="Rabines A."/>
            <person name="Zheng H."/>
            <person name="Allen L.Z."/>
            <person name="Kuo A."/>
            <person name="Grigoriev I.V."/>
            <person name="Allen A.E."/>
            <person name="Hazlebeck D."/>
            <person name="Allen E.E."/>
        </authorList>
    </citation>
    <scope>NUCLEOTIDE SEQUENCE</scope>
    <source>
        <strain evidence="1">Hildebrandi</strain>
    </source>
</reference>
<gene>
    <name evidence="1" type="ORF">IV203_025630</name>
</gene>
<protein>
    <submittedName>
        <fullName evidence="1">Uncharacterized protein</fullName>
    </submittedName>
</protein>